<protein>
    <submittedName>
        <fullName evidence="2">Unplaced genomic scaffold SPHSTscaffold_349, whole genome shotgun sequence</fullName>
    </submittedName>
</protein>
<dbReference type="HOGENOM" id="CLU_1338267_0_0_1"/>
<reference evidence="2 3" key="1">
    <citation type="submission" date="2014-06" db="EMBL/GenBank/DDBJ databases">
        <title>Evolutionary Origins and Diversification of the Mycorrhizal Mutualists.</title>
        <authorList>
            <consortium name="DOE Joint Genome Institute"/>
            <consortium name="Mycorrhizal Genomics Consortium"/>
            <person name="Kohler A."/>
            <person name="Kuo A."/>
            <person name="Nagy L.G."/>
            <person name="Floudas D."/>
            <person name="Copeland A."/>
            <person name="Barry K.W."/>
            <person name="Cichocki N."/>
            <person name="Veneault-Fourrey C."/>
            <person name="LaButti K."/>
            <person name="Lindquist E.A."/>
            <person name="Lipzen A."/>
            <person name="Lundell T."/>
            <person name="Morin E."/>
            <person name="Murat C."/>
            <person name="Riley R."/>
            <person name="Ohm R."/>
            <person name="Sun H."/>
            <person name="Tunlid A."/>
            <person name="Henrissat B."/>
            <person name="Grigoriev I.V."/>
            <person name="Hibbett D.S."/>
            <person name="Martin F."/>
        </authorList>
    </citation>
    <scope>NUCLEOTIDE SEQUENCE [LARGE SCALE GENOMIC DNA]</scope>
    <source>
        <strain evidence="2 3">SS14</strain>
    </source>
</reference>
<name>A0A0C9U859_SPHS4</name>
<gene>
    <name evidence="2" type="ORF">M422DRAFT_273794</name>
</gene>
<dbReference type="Proteomes" id="UP000054279">
    <property type="component" value="Unassembled WGS sequence"/>
</dbReference>
<dbReference type="AlphaFoldDB" id="A0A0C9U859"/>
<keyword evidence="3" id="KW-1185">Reference proteome</keyword>
<evidence type="ECO:0000256" key="1">
    <source>
        <dbReference type="SAM" id="MobiDB-lite"/>
    </source>
</evidence>
<feature type="region of interest" description="Disordered" evidence="1">
    <location>
        <begin position="39"/>
        <end position="65"/>
    </location>
</feature>
<proteinExistence type="predicted"/>
<evidence type="ECO:0000313" key="3">
    <source>
        <dbReference type="Proteomes" id="UP000054279"/>
    </source>
</evidence>
<feature type="region of interest" description="Disordered" evidence="1">
    <location>
        <begin position="96"/>
        <end position="122"/>
    </location>
</feature>
<dbReference type="EMBL" id="KN837424">
    <property type="protein sequence ID" value="KIJ25252.1"/>
    <property type="molecule type" value="Genomic_DNA"/>
</dbReference>
<sequence length="205" mass="21972">MLTSYQVDDNQPNVSINKPPMNAIFKALNFFSPDVLAASNQSGPSQASLGIGAHGPSAPPVRQGGARTISGRVQSVPPLSTQAVASQVTGQTHIHVYAGPPQSSNDGKQTQMRSSSPAPDTVTDIPTVNEWLTSLEGSMNFGYSGWDALKKKFTDQGSANMNLKLLATFSKEDLGIGYGLNMWEKAVIYTELPRAAKSMGFRLKW</sequence>
<accession>A0A0C9U859</accession>
<organism evidence="2 3">
    <name type="scientific">Sphaerobolus stellatus (strain SS14)</name>
    <dbReference type="NCBI Taxonomy" id="990650"/>
    <lineage>
        <taxon>Eukaryota</taxon>
        <taxon>Fungi</taxon>
        <taxon>Dikarya</taxon>
        <taxon>Basidiomycota</taxon>
        <taxon>Agaricomycotina</taxon>
        <taxon>Agaricomycetes</taxon>
        <taxon>Phallomycetidae</taxon>
        <taxon>Geastrales</taxon>
        <taxon>Sphaerobolaceae</taxon>
        <taxon>Sphaerobolus</taxon>
    </lineage>
</organism>
<feature type="compositionally biased region" description="Polar residues" evidence="1">
    <location>
        <begin position="39"/>
        <end position="48"/>
    </location>
</feature>
<evidence type="ECO:0000313" key="2">
    <source>
        <dbReference type="EMBL" id="KIJ25252.1"/>
    </source>
</evidence>
<feature type="compositionally biased region" description="Polar residues" evidence="1">
    <location>
        <begin position="101"/>
        <end position="122"/>
    </location>
</feature>